<evidence type="ECO:0000313" key="1">
    <source>
        <dbReference type="EMBL" id="AUV58197.1"/>
    </source>
</evidence>
<dbReference type="EMBL" id="MG779312">
    <property type="protein sequence ID" value="AUV58197.1"/>
    <property type="molecule type" value="Genomic_DNA"/>
</dbReference>
<sequence>MSNIMEISYKILLKYLKYFSKNINTDCYYKISVREKYFVIFFPNCDYHITIYQDQWNEYEYYTHRPYYLFHISSNNDKNKCSSYFWIDKINYYIHKIPSKYFSYGQSTYGYTSSTRNPCNYQKIKPLLYFFQKNLTRILQHILEVNNRKI</sequence>
<proteinExistence type="predicted"/>
<accession>A0A2K9V7J6</accession>
<organism evidence="1">
    <name type="scientific">Bandra megavirus</name>
    <dbReference type="NCBI Taxonomy" id="2071566"/>
    <lineage>
        <taxon>Viruses</taxon>
        <taxon>Varidnaviria</taxon>
        <taxon>Bamfordvirae</taxon>
        <taxon>Nucleocytoviricota</taxon>
        <taxon>Megaviricetes</taxon>
        <taxon>Imitervirales</taxon>
        <taxon>Mimiviridae</taxon>
        <taxon>Megamimivirinae</taxon>
        <taxon>Megavirus</taxon>
    </lineage>
</organism>
<name>A0A2K9V7J6_9VIRU</name>
<protein>
    <submittedName>
        <fullName evidence="1">Uncharacterized protein</fullName>
    </submittedName>
</protein>
<reference evidence="1" key="1">
    <citation type="submission" date="2018-01" db="EMBL/GenBank/DDBJ databases">
        <title>Draft genome sequence of Bandra megavirus.</title>
        <authorList>
            <person name="Chatterjee A."/>
            <person name="Yadav R."/>
            <person name="Kondabagil K."/>
        </authorList>
    </citation>
    <scope>NUCLEOTIDE SEQUENCE</scope>
    <source>
        <strain evidence="1">KK-1</strain>
    </source>
</reference>